<evidence type="ECO:0000256" key="2">
    <source>
        <dbReference type="ARBA" id="ARBA00022729"/>
    </source>
</evidence>
<evidence type="ECO:0000259" key="5">
    <source>
        <dbReference type="Pfam" id="PF00149"/>
    </source>
</evidence>
<dbReference type="Pfam" id="PF02872">
    <property type="entry name" value="5_nucleotid_C"/>
    <property type="match status" value="1"/>
</dbReference>
<keyword evidence="3" id="KW-0378">Hydrolase</keyword>
<dbReference type="GO" id="GO:0016787">
    <property type="term" value="F:hydrolase activity"/>
    <property type="evidence" value="ECO:0007669"/>
    <property type="project" value="UniProtKB-KW"/>
</dbReference>
<evidence type="ECO:0008006" key="9">
    <source>
        <dbReference type="Google" id="ProtNLM"/>
    </source>
</evidence>
<feature type="region of interest" description="Disordered" evidence="4">
    <location>
        <begin position="653"/>
        <end position="676"/>
    </location>
</feature>
<evidence type="ECO:0000313" key="8">
    <source>
        <dbReference type="Proteomes" id="UP001055712"/>
    </source>
</evidence>
<dbReference type="OrthoDB" id="10252235at2759"/>
<keyword evidence="8" id="KW-1185">Reference proteome</keyword>
<comment type="similarity">
    <text evidence="1 3">Belongs to the 5'-nucleotidase family.</text>
</comment>
<keyword evidence="3" id="KW-0547">Nucleotide-binding</keyword>
<dbReference type="SUPFAM" id="SSF56300">
    <property type="entry name" value="Metallo-dependent phosphatases"/>
    <property type="match status" value="1"/>
</dbReference>
<organism evidence="7 8">
    <name type="scientific">Chlorella vulgaris</name>
    <name type="common">Green alga</name>
    <dbReference type="NCBI Taxonomy" id="3077"/>
    <lineage>
        <taxon>Eukaryota</taxon>
        <taxon>Viridiplantae</taxon>
        <taxon>Chlorophyta</taxon>
        <taxon>core chlorophytes</taxon>
        <taxon>Trebouxiophyceae</taxon>
        <taxon>Chlorellales</taxon>
        <taxon>Chlorellaceae</taxon>
        <taxon>Chlorella clade</taxon>
        <taxon>Chlorella</taxon>
    </lineage>
</organism>
<dbReference type="PANTHER" id="PTHR11575:SF48">
    <property type="entry name" value="5'-NUCLEOTIDASE"/>
    <property type="match status" value="1"/>
</dbReference>
<comment type="caution">
    <text evidence="7">The sequence shown here is derived from an EMBL/GenBank/DDBJ whole genome shotgun (WGS) entry which is preliminary data.</text>
</comment>
<dbReference type="InterPro" id="IPR036907">
    <property type="entry name" value="5'-Nucleotdase_C_sf"/>
</dbReference>
<keyword evidence="2" id="KW-0732">Signal</keyword>
<feature type="compositionally biased region" description="Low complexity" evidence="4">
    <location>
        <begin position="551"/>
        <end position="561"/>
    </location>
</feature>
<dbReference type="PANTHER" id="PTHR11575">
    <property type="entry name" value="5'-NUCLEOTIDASE-RELATED"/>
    <property type="match status" value="1"/>
</dbReference>
<evidence type="ECO:0000259" key="6">
    <source>
        <dbReference type="Pfam" id="PF02872"/>
    </source>
</evidence>
<reference evidence="7" key="2">
    <citation type="submission" date="2020-11" db="EMBL/GenBank/DDBJ databases">
        <authorList>
            <person name="Cecchin M."/>
            <person name="Marcolungo L."/>
            <person name="Rossato M."/>
            <person name="Girolomoni L."/>
            <person name="Cosentino E."/>
            <person name="Cuine S."/>
            <person name="Li-Beisson Y."/>
            <person name="Delledonne M."/>
            <person name="Ballottari M."/>
        </authorList>
    </citation>
    <scope>NUCLEOTIDE SEQUENCE</scope>
    <source>
        <strain evidence="7">211/11P</strain>
        <tissue evidence="7">Whole cell</tissue>
    </source>
</reference>
<evidence type="ECO:0000256" key="3">
    <source>
        <dbReference type="RuleBase" id="RU362119"/>
    </source>
</evidence>
<dbReference type="Gene3D" id="3.60.21.10">
    <property type="match status" value="1"/>
</dbReference>
<dbReference type="InterPro" id="IPR004843">
    <property type="entry name" value="Calcineurin-like_PHP"/>
</dbReference>
<dbReference type="InterPro" id="IPR008334">
    <property type="entry name" value="5'-Nucleotdase_C"/>
</dbReference>
<dbReference type="Proteomes" id="UP001055712">
    <property type="component" value="Unassembled WGS sequence"/>
</dbReference>
<dbReference type="GO" id="GO:0009166">
    <property type="term" value="P:nucleotide catabolic process"/>
    <property type="evidence" value="ECO:0007669"/>
    <property type="project" value="InterPro"/>
</dbReference>
<dbReference type="AlphaFoldDB" id="A0A9D4Z0P4"/>
<dbReference type="InterPro" id="IPR041821">
    <property type="entry name" value="CG11883_N"/>
</dbReference>
<sequence length="727" mass="78198">MISKWSGMLRQAGSGDTILGRRNAPPIHWRPHTRQRRCFVQASSGVPPTASEPRKLTILHFNDVYNVEERGIEPVGGAPRFAHAVRQFAGEKPLVLFSGDCLNPSLMSAFTRGEQMVPVLNSLGVQAAAVGNHDFDFGIPTLQKHMRSFRFPWLLSNVLDAATGQPLGGALRSHIIDWQGVRVGLMGLVEPEWLLTIPSIEESDIKFLDFCKEGRQLAGELAEQGADLIVALTHMRTPNDLLLAAGVPEIQMVLGGHDHHFEITQTKPHGTHVFKSGTDFREFCVIRLKVPASLQDRPALEWERVEINSSVPEDAEVAAIVKVYQDLIGTKMDEPLGWSHIDLDARFDTVRQAESNLGSLFADVMRISLGADVAFFNGGTIRSDQIHAAGQLLMRDFVSMLPFTDDLVLLELSGADLLKVLETGVGAVPALEGRFLQVSGLRFAFDAAQPAGSRIPLESVEVAGAPLDLDHVYKVATKAYLRGGKDGFDSLKKSTVLVDGETNPRLATLIQYLLMRVEQLNQQLAKELHRMLLSEQQRLIDEAGGLQAEEGSSSSSSSSSSGGNGSGDAASKQPVAVAAGSSSGEAAGLQQETLAGAAVRVGAAVQYSPGSPISGTVTGFPGSIPHDAERHVQEVSSTGAAISLALLLRQRSEQAAGGGDDEDGSQEKWPGLSEEEEAAAHSSAVLSALWFLDPCAHGLDELIVFDAVKRKFGIAPAAEQRIRRLDL</sequence>
<evidence type="ECO:0000256" key="4">
    <source>
        <dbReference type="SAM" id="MobiDB-lite"/>
    </source>
</evidence>
<feature type="domain" description="5'-Nucleotidase C-terminal" evidence="6">
    <location>
        <begin position="348"/>
        <end position="492"/>
    </location>
</feature>
<dbReference type="Pfam" id="PF00149">
    <property type="entry name" value="Metallophos"/>
    <property type="match status" value="1"/>
</dbReference>
<protein>
    <recommendedName>
        <fullName evidence="9">5'-nucleotidase</fullName>
    </recommendedName>
</protein>
<dbReference type="InterPro" id="IPR029052">
    <property type="entry name" value="Metallo-depent_PP-like"/>
</dbReference>
<dbReference type="SUPFAM" id="SSF55816">
    <property type="entry name" value="5'-nucleotidase (syn. UDP-sugar hydrolase), C-terminal domain"/>
    <property type="match status" value="1"/>
</dbReference>
<dbReference type="EMBL" id="SIDB01000002">
    <property type="protein sequence ID" value="KAI3436153.1"/>
    <property type="molecule type" value="Genomic_DNA"/>
</dbReference>
<evidence type="ECO:0000313" key="7">
    <source>
        <dbReference type="EMBL" id="KAI3436153.1"/>
    </source>
</evidence>
<name>A0A9D4Z0P4_CHLVU</name>
<dbReference type="InterPro" id="IPR006179">
    <property type="entry name" value="5_nucleotidase/apyrase"/>
</dbReference>
<feature type="region of interest" description="Disordered" evidence="4">
    <location>
        <begin position="544"/>
        <end position="578"/>
    </location>
</feature>
<dbReference type="PRINTS" id="PR01607">
    <property type="entry name" value="APYRASEFAMLY"/>
</dbReference>
<gene>
    <name evidence="7" type="ORF">D9Q98_002210</name>
</gene>
<dbReference type="CDD" id="cd07406">
    <property type="entry name" value="MPP_CG11883_N"/>
    <property type="match status" value="1"/>
</dbReference>
<dbReference type="GO" id="GO:0000166">
    <property type="term" value="F:nucleotide binding"/>
    <property type="evidence" value="ECO:0007669"/>
    <property type="project" value="UniProtKB-KW"/>
</dbReference>
<dbReference type="Gene3D" id="3.90.780.10">
    <property type="entry name" value="5'-Nucleotidase, C-terminal domain"/>
    <property type="match status" value="1"/>
</dbReference>
<feature type="domain" description="Calcineurin-like phosphoesterase" evidence="5">
    <location>
        <begin position="57"/>
        <end position="260"/>
    </location>
</feature>
<accession>A0A9D4Z0P4</accession>
<proteinExistence type="inferred from homology"/>
<reference evidence="7" key="1">
    <citation type="journal article" date="2019" name="Plant J.">
        <title>Chlorella vulgaris genome assembly and annotation reveals the molecular basis for metabolic acclimation to high light conditions.</title>
        <authorList>
            <person name="Cecchin M."/>
            <person name="Marcolungo L."/>
            <person name="Rossato M."/>
            <person name="Girolomoni L."/>
            <person name="Cosentino E."/>
            <person name="Cuine S."/>
            <person name="Li-Beisson Y."/>
            <person name="Delledonne M."/>
            <person name="Ballottari M."/>
        </authorList>
    </citation>
    <scope>NUCLEOTIDE SEQUENCE</scope>
    <source>
        <strain evidence="7">211/11P</strain>
    </source>
</reference>
<evidence type="ECO:0000256" key="1">
    <source>
        <dbReference type="ARBA" id="ARBA00006654"/>
    </source>
</evidence>